<proteinExistence type="predicted"/>
<organism evidence="1 2">
    <name type="scientific">Elysia crispata</name>
    <name type="common">lettuce slug</name>
    <dbReference type="NCBI Taxonomy" id="231223"/>
    <lineage>
        <taxon>Eukaryota</taxon>
        <taxon>Metazoa</taxon>
        <taxon>Spiralia</taxon>
        <taxon>Lophotrochozoa</taxon>
        <taxon>Mollusca</taxon>
        <taxon>Gastropoda</taxon>
        <taxon>Heterobranchia</taxon>
        <taxon>Euthyneura</taxon>
        <taxon>Panpulmonata</taxon>
        <taxon>Sacoglossa</taxon>
        <taxon>Placobranchoidea</taxon>
        <taxon>Plakobranchidae</taxon>
        <taxon>Elysia</taxon>
    </lineage>
</organism>
<sequence>MIGFSGKGHTDPNQSGHGFESTAVAMAEAACYPINATASASVISDIMLSKILYSRPKLLVRITSRLTLLSHLAE</sequence>
<protein>
    <submittedName>
        <fullName evidence="1">Uncharacterized protein</fullName>
    </submittedName>
</protein>
<accession>A0AAE0XWE6</accession>
<comment type="caution">
    <text evidence="1">The sequence shown here is derived from an EMBL/GenBank/DDBJ whole genome shotgun (WGS) entry which is preliminary data.</text>
</comment>
<dbReference type="EMBL" id="JAWDGP010007419">
    <property type="protein sequence ID" value="KAK3719171.1"/>
    <property type="molecule type" value="Genomic_DNA"/>
</dbReference>
<dbReference type="AlphaFoldDB" id="A0AAE0XWE6"/>
<evidence type="ECO:0000313" key="2">
    <source>
        <dbReference type="Proteomes" id="UP001283361"/>
    </source>
</evidence>
<reference evidence="1" key="1">
    <citation type="journal article" date="2023" name="G3 (Bethesda)">
        <title>A reference genome for the long-term kleptoplast-retaining sea slug Elysia crispata morphotype clarki.</title>
        <authorList>
            <person name="Eastman K.E."/>
            <person name="Pendleton A.L."/>
            <person name="Shaikh M.A."/>
            <person name="Suttiyut T."/>
            <person name="Ogas R."/>
            <person name="Tomko P."/>
            <person name="Gavelis G."/>
            <person name="Widhalm J.R."/>
            <person name="Wisecaver J.H."/>
        </authorList>
    </citation>
    <scope>NUCLEOTIDE SEQUENCE</scope>
    <source>
        <strain evidence="1">ECLA1</strain>
    </source>
</reference>
<dbReference type="Proteomes" id="UP001283361">
    <property type="component" value="Unassembled WGS sequence"/>
</dbReference>
<evidence type="ECO:0000313" key="1">
    <source>
        <dbReference type="EMBL" id="KAK3719171.1"/>
    </source>
</evidence>
<gene>
    <name evidence="1" type="ORF">RRG08_009686</name>
</gene>
<name>A0AAE0XWE6_9GAST</name>
<keyword evidence="2" id="KW-1185">Reference proteome</keyword>